<organism evidence="7 8">
    <name type="scientific">Thraustotheca clavata</name>
    <dbReference type="NCBI Taxonomy" id="74557"/>
    <lineage>
        <taxon>Eukaryota</taxon>
        <taxon>Sar</taxon>
        <taxon>Stramenopiles</taxon>
        <taxon>Oomycota</taxon>
        <taxon>Saprolegniomycetes</taxon>
        <taxon>Saprolegniales</taxon>
        <taxon>Achlyaceae</taxon>
        <taxon>Thraustotheca</taxon>
    </lineage>
</organism>
<dbReference type="Pfam" id="PF01094">
    <property type="entry name" value="ANF_receptor"/>
    <property type="match status" value="1"/>
</dbReference>
<name>A0A1V9ZXI7_9STRA</name>
<evidence type="ECO:0000313" key="8">
    <source>
        <dbReference type="Proteomes" id="UP000243217"/>
    </source>
</evidence>
<keyword evidence="4 5" id="KW-0472">Membrane</keyword>
<dbReference type="EMBL" id="JNBS01001120">
    <property type="protein sequence ID" value="OQS02510.1"/>
    <property type="molecule type" value="Genomic_DNA"/>
</dbReference>
<evidence type="ECO:0000259" key="6">
    <source>
        <dbReference type="Pfam" id="PF01094"/>
    </source>
</evidence>
<accession>A0A1V9ZXI7</accession>
<evidence type="ECO:0000256" key="3">
    <source>
        <dbReference type="ARBA" id="ARBA00022989"/>
    </source>
</evidence>
<dbReference type="OrthoDB" id="65280at2759"/>
<evidence type="ECO:0000256" key="1">
    <source>
        <dbReference type="ARBA" id="ARBA00004370"/>
    </source>
</evidence>
<dbReference type="InterPro" id="IPR028082">
    <property type="entry name" value="Peripla_BP_I"/>
</dbReference>
<evidence type="ECO:0000313" key="7">
    <source>
        <dbReference type="EMBL" id="OQS02510.1"/>
    </source>
</evidence>
<reference evidence="7 8" key="1">
    <citation type="journal article" date="2014" name="Genome Biol. Evol.">
        <title>The secreted proteins of Achlya hypogyna and Thraustotheca clavata identify the ancestral oomycete secretome and reveal gene acquisitions by horizontal gene transfer.</title>
        <authorList>
            <person name="Misner I."/>
            <person name="Blouin N."/>
            <person name="Leonard G."/>
            <person name="Richards T.A."/>
            <person name="Lane C.E."/>
        </authorList>
    </citation>
    <scope>NUCLEOTIDE SEQUENCE [LARGE SCALE GENOMIC DNA]</scope>
    <source>
        <strain evidence="7 8">ATCC 34112</strain>
    </source>
</reference>
<evidence type="ECO:0000256" key="5">
    <source>
        <dbReference type="SAM" id="Phobius"/>
    </source>
</evidence>
<dbReference type="GO" id="GO:0016020">
    <property type="term" value="C:membrane"/>
    <property type="evidence" value="ECO:0007669"/>
    <property type="project" value="UniProtKB-SubCell"/>
</dbReference>
<feature type="transmembrane region" description="Helical" evidence="5">
    <location>
        <begin position="382"/>
        <end position="403"/>
    </location>
</feature>
<proteinExistence type="predicted"/>
<dbReference type="InterPro" id="IPR001828">
    <property type="entry name" value="ANF_lig-bd_rcpt"/>
</dbReference>
<keyword evidence="3 5" id="KW-1133">Transmembrane helix</keyword>
<feature type="transmembrane region" description="Helical" evidence="5">
    <location>
        <begin position="482"/>
        <end position="502"/>
    </location>
</feature>
<feature type="domain" description="Receptor ligand binding region" evidence="6">
    <location>
        <begin position="34"/>
        <end position="328"/>
    </location>
</feature>
<dbReference type="Proteomes" id="UP000243217">
    <property type="component" value="Unassembled WGS sequence"/>
</dbReference>
<protein>
    <recommendedName>
        <fullName evidence="6">Receptor ligand binding region domain-containing protein</fullName>
    </recommendedName>
</protein>
<comment type="subcellular location">
    <subcellularLocation>
        <location evidence="1">Membrane</location>
    </subcellularLocation>
</comment>
<keyword evidence="8" id="KW-1185">Reference proteome</keyword>
<keyword evidence="2 5" id="KW-0812">Transmembrane</keyword>
<evidence type="ECO:0000256" key="4">
    <source>
        <dbReference type="ARBA" id="ARBA00023136"/>
    </source>
</evidence>
<gene>
    <name evidence="7" type="ORF">THRCLA_05123</name>
</gene>
<sequence>MTSTSLMLGVFLPSLNDSHLQNAVTQAIADAQSGLMITPLFLETQCSDSLTLQAWSQLSNVSVLIGPLCSSSCRLTSSLLQVQSPHLPHFNFGCSSLSECSPSDIQVAPHEHYKLKAVVALAQFYNQPSDNIVYIFHQKSALLPLVPLALGNSNGEPLLASSLLYVYNSNSSLIEVLNTIKSTKSGATMIVFDGEEMSSSSNMNFVVAANSIFSSSVGVVFVGMNLDLAMYKQFYSSKTTITVLSITLPITTPSYTTIATTTSISWSLPKYSTTSTINLLYDTTYLYLLAQSKCSNISECIPNTISYTGRTGQITFLDSLERVPSYSLQVLTANTLATVGRFELPSGNISLPFTFSTITSQFNWTPVTWSTNINSLLPYGPVVLGGICITSACSLILLIRMFFSQSCLAARVFKGFSKNEKSVIEDPSQTQMVVSKLEKKAAERRVQIILGLQTLLDISQLILELVAYFGFVMAYETSAARIALYSIGLGVELASLPSILMLRLPIFFRHSPWPWVFNGPKLQKTEVVQVAPASSEPAFTIRKHVHNRQSTVTTLVALQVQLVQLQSEHLEVANSLLRLWLQEVPLLGLNVYYLFLSAPNRTSIILACCVDFVALGFKAHLFHRLTELYVAQRGVHFDIQMAKLESKQRRSSYT</sequence>
<comment type="caution">
    <text evidence="7">The sequence shown here is derived from an EMBL/GenBank/DDBJ whole genome shotgun (WGS) entry which is preliminary data.</text>
</comment>
<dbReference type="SUPFAM" id="SSF53822">
    <property type="entry name" value="Periplasmic binding protein-like I"/>
    <property type="match status" value="1"/>
</dbReference>
<dbReference type="AlphaFoldDB" id="A0A1V9ZXI7"/>
<evidence type="ECO:0000256" key="2">
    <source>
        <dbReference type="ARBA" id="ARBA00022692"/>
    </source>
</evidence>